<evidence type="ECO:0000313" key="2">
    <source>
        <dbReference type="Proteomes" id="UP000541444"/>
    </source>
</evidence>
<dbReference type="AlphaFoldDB" id="A0A7J7PCI2"/>
<keyword evidence="2" id="KW-1185">Reference proteome</keyword>
<feature type="non-terminal residue" evidence="1">
    <location>
        <position position="1"/>
    </location>
</feature>
<name>A0A7J7PCI2_9MAGN</name>
<comment type="caution">
    <text evidence="1">The sequence shown here is derived from an EMBL/GenBank/DDBJ whole genome shotgun (WGS) entry which is preliminary data.</text>
</comment>
<proteinExistence type="predicted"/>
<evidence type="ECO:0000313" key="1">
    <source>
        <dbReference type="EMBL" id="KAF6177147.1"/>
    </source>
</evidence>
<dbReference type="EMBL" id="JACGCM010000002">
    <property type="protein sequence ID" value="KAF6177147.1"/>
    <property type="molecule type" value="Genomic_DNA"/>
</dbReference>
<protein>
    <submittedName>
        <fullName evidence="1">Uncharacterized protein</fullName>
    </submittedName>
</protein>
<sequence>EIAAKFSVMFGTMYVAKCQNEEYATLFWGASDSFYTTKSPTKGSVISHHTD</sequence>
<organism evidence="1 2">
    <name type="scientific">Kingdonia uniflora</name>
    <dbReference type="NCBI Taxonomy" id="39325"/>
    <lineage>
        <taxon>Eukaryota</taxon>
        <taxon>Viridiplantae</taxon>
        <taxon>Streptophyta</taxon>
        <taxon>Embryophyta</taxon>
        <taxon>Tracheophyta</taxon>
        <taxon>Spermatophyta</taxon>
        <taxon>Magnoliopsida</taxon>
        <taxon>Ranunculales</taxon>
        <taxon>Circaeasteraceae</taxon>
        <taxon>Kingdonia</taxon>
    </lineage>
</organism>
<accession>A0A7J7PCI2</accession>
<dbReference type="Proteomes" id="UP000541444">
    <property type="component" value="Unassembled WGS sequence"/>
</dbReference>
<reference evidence="1 2" key="1">
    <citation type="journal article" date="2020" name="IScience">
        <title>Genome Sequencing of the Endangered Kingdonia uniflora (Circaeasteraceae, Ranunculales) Reveals Potential Mechanisms of Evolutionary Specialization.</title>
        <authorList>
            <person name="Sun Y."/>
            <person name="Deng T."/>
            <person name="Zhang A."/>
            <person name="Moore M.J."/>
            <person name="Landis J.B."/>
            <person name="Lin N."/>
            <person name="Zhang H."/>
            <person name="Zhang X."/>
            <person name="Huang J."/>
            <person name="Zhang X."/>
            <person name="Sun H."/>
            <person name="Wang H."/>
        </authorList>
    </citation>
    <scope>NUCLEOTIDE SEQUENCE [LARGE SCALE GENOMIC DNA]</scope>
    <source>
        <strain evidence="1">TB1705</strain>
        <tissue evidence="1">Leaf</tissue>
    </source>
</reference>
<gene>
    <name evidence="1" type="ORF">GIB67_025484</name>
</gene>